<sequence length="73" mass="8047">MRTHTPFRTITRPDGSTSTRMTVQRVCNGCGHDIGDVTSEEMDAVMGGRPLPDVRDECAWCAMFLAETERATA</sequence>
<dbReference type="AlphaFoldDB" id="A0AAI8XSN4"/>
<dbReference type="Proteomes" id="UP001241092">
    <property type="component" value="Chromosome"/>
</dbReference>
<dbReference type="EMBL" id="AP027452">
    <property type="protein sequence ID" value="BDY33193.1"/>
    <property type="molecule type" value="Genomic_DNA"/>
</dbReference>
<name>A0AAI8XSN4_MYCME</name>
<accession>A0AAI8XSN4</accession>
<proteinExistence type="predicted"/>
<gene>
    <name evidence="1" type="ORF">hbim_07168</name>
</gene>
<evidence type="ECO:0000313" key="1">
    <source>
        <dbReference type="EMBL" id="BDY33193.1"/>
    </source>
</evidence>
<organism evidence="1 2">
    <name type="scientific">Mycolicibacterium mageritense</name>
    <name type="common">Mycobacterium mageritense</name>
    <dbReference type="NCBI Taxonomy" id="53462"/>
    <lineage>
        <taxon>Bacteria</taxon>
        <taxon>Bacillati</taxon>
        <taxon>Actinomycetota</taxon>
        <taxon>Actinomycetes</taxon>
        <taxon>Mycobacteriales</taxon>
        <taxon>Mycobacteriaceae</taxon>
        <taxon>Mycolicibacterium</taxon>
    </lineage>
</organism>
<protein>
    <submittedName>
        <fullName evidence="1">Uncharacterized protein</fullName>
    </submittedName>
</protein>
<evidence type="ECO:0000313" key="2">
    <source>
        <dbReference type="Proteomes" id="UP001241092"/>
    </source>
</evidence>
<reference evidence="1" key="1">
    <citation type="submission" date="2023-03" db="EMBL/GenBank/DDBJ databases">
        <title>Draft genome sequence of a Mycolicibacterium mageritense strain H4_3_1 isolated from a hybrid biological-inorganic system reactor.</title>
        <authorList>
            <person name="Feng X."/>
            <person name="Kazama D."/>
            <person name="Sato K."/>
            <person name="Kobayashi H."/>
        </authorList>
    </citation>
    <scope>NUCLEOTIDE SEQUENCE</scope>
    <source>
        <strain evidence="1">H4_3_1</strain>
    </source>
</reference>